<dbReference type="Pfam" id="PF13360">
    <property type="entry name" value="PQQ_2"/>
    <property type="match status" value="1"/>
</dbReference>
<comment type="caution">
    <text evidence="3">The sequence shown here is derived from an EMBL/GenBank/DDBJ whole genome shotgun (WGS) entry which is preliminary data.</text>
</comment>
<dbReference type="RefSeq" id="WP_184202327.1">
    <property type="nucleotide sequence ID" value="NZ_JACHGW010000004.1"/>
</dbReference>
<evidence type="ECO:0000313" key="4">
    <source>
        <dbReference type="Proteomes" id="UP000520814"/>
    </source>
</evidence>
<dbReference type="PANTHER" id="PTHR34512:SF30">
    <property type="entry name" value="OUTER MEMBRANE PROTEIN ASSEMBLY FACTOR BAMB"/>
    <property type="match status" value="1"/>
</dbReference>
<dbReference type="InterPro" id="IPR018391">
    <property type="entry name" value="PQQ_b-propeller_rpt"/>
</dbReference>
<reference evidence="3 4" key="1">
    <citation type="submission" date="2020-08" db="EMBL/GenBank/DDBJ databases">
        <title>Genomic Encyclopedia of Type Strains, Phase IV (KMG-IV): sequencing the most valuable type-strain genomes for metagenomic binning, comparative biology and taxonomic classification.</title>
        <authorList>
            <person name="Goeker M."/>
        </authorList>
    </citation>
    <scope>NUCLEOTIDE SEQUENCE [LARGE SCALE GENOMIC DNA]</scope>
    <source>
        <strain evidence="3 4">DSM 23562</strain>
    </source>
</reference>
<keyword evidence="4" id="KW-1185">Reference proteome</keyword>
<organism evidence="3 4">
    <name type="scientific">Armatimonas rosea</name>
    <dbReference type="NCBI Taxonomy" id="685828"/>
    <lineage>
        <taxon>Bacteria</taxon>
        <taxon>Bacillati</taxon>
        <taxon>Armatimonadota</taxon>
        <taxon>Armatimonadia</taxon>
        <taxon>Armatimonadales</taxon>
        <taxon>Armatimonadaceae</taxon>
        <taxon>Armatimonas</taxon>
    </lineage>
</organism>
<evidence type="ECO:0000313" key="3">
    <source>
        <dbReference type="EMBL" id="MBB6052740.1"/>
    </source>
</evidence>
<dbReference type="SUPFAM" id="SSF50998">
    <property type="entry name" value="Quinoprotein alcohol dehydrogenase-like"/>
    <property type="match status" value="1"/>
</dbReference>
<dbReference type="Proteomes" id="UP000520814">
    <property type="component" value="Unassembled WGS sequence"/>
</dbReference>
<protein>
    <submittedName>
        <fullName evidence="3">Outer membrane protein assembly factor BamB</fullName>
    </submittedName>
</protein>
<name>A0A7W9W921_ARMRO</name>
<keyword evidence="1" id="KW-0732">Signal</keyword>
<gene>
    <name evidence="3" type="ORF">HNQ39_004561</name>
</gene>
<dbReference type="SMART" id="SM00564">
    <property type="entry name" value="PQQ"/>
    <property type="match status" value="4"/>
</dbReference>
<feature type="chain" id="PRO_5030948408" evidence="1">
    <location>
        <begin position="24"/>
        <end position="473"/>
    </location>
</feature>
<dbReference type="InterPro" id="IPR015943">
    <property type="entry name" value="WD40/YVTN_repeat-like_dom_sf"/>
</dbReference>
<dbReference type="Gene3D" id="2.130.10.10">
    <property type="entry name" value="YVTN repeat-like/Quinoprotein amine dehydrogenase"/>
    <property type="match status" value="2"/>
</dbReference>
<evidence type="ECO:0000256" key="1">
    <source>
        <dbReference type="SAM" id="SignalP"/>
    </source>
</evidence>
<proteinExistence type="predicted"/>
<dbReference type="EMBL" id="JACHGW010000004">
    <property type="protein sequence ID" value="MBB6052740.1"/>
    <property type="molecule type" value="Genomic_DNA"/>
</dbReference>
<dbReference type="InterPro" id="IPR002372">
    <property type="entry name" value="PQQ_rpt_dom"/>
</dbReference>
<dbReference type="InterPro" id="IPR011047">
    <property type="entry name" value="Quinoprotein_ADH-like_sf"/>
</dbReference>
<dbReference type="AlphaFoldDB" id="A0A7W9W921"/>
<evidence type="ECO:0000259" key="2">
    <source>
        <dbReference type="Pfam" id="PF13360"/>
    </source>
</evidence>
<feature type="signal peptide" evidence="1">
    <location>
        <begin position="1"/>
        <end position="23"/>
    </location>
</feature>
<feature type="domain" description="Pyrrolo-quinoline quinone repeat" evidence="2">
    <location>
        <begin position="137"/>
        <end position="255"/>
    </location>
</feature>
<sequence>MKPTRTYLAALGGLLVLAPQTLAQGTPPSWPQFRGPSVNPVGTSPRLVDRWSKTQNVEWAQPIPGRGWSSPIVVGDQVFVTTATTDGKSKAPQVGTEYSNEYVAELAKQGLSEAEIMKKVNERDFELPNEVNLHYYLYCLNLKTGKVLWKQEFHAGHPPGGRHRKNSFTSETPVTDGKRVYVYVANLGIWAYDLSGKQVWKKSLESNPIYLEFGTGGSPVLAGDQLVILTDNQKQQYLAAFDTKTGNQLWRTNRDLAIPQAPQARSSWATPFVWKHAQRTEIVTVGPGVAVSYDLAGKELWRLSGMSPAPIPTPFAYDGLLYINGGRGGGLYALKPGATGDISLPRGGTSNDFVVWAQARGGTYLPTPLAYQGAIYSLTETGILSRFDAKTGKQTYKERLGTAGNFTTSPWAHNGKVFCLSEEGDTFVVTAGETFKLLHTNALGEMAQATPALVGERLLLRTETLLYSIRKKG</sequence>
<accession>A0A7W9W921</accession>
<dbReference type="PANTHER" id="PTHR34512">
    <property type="entry name" value="CELL SURFACE PROTEIN"/>
    <property type="match status" value="1"/>
</dbReference>